<dbReference type="AlphaFoldDB" id="A0A0D6B0M1"/>
<feature type="domain" description="Cytochrome c" evidence="7">
    <location>
        <begin position="314"/>
        <end position="405"/>
    </location>
</feature>
<dbReference type="PROSITE" id="PS51007">
    <property type="entry name" value="CYTC"/>
    <property type="match status" value="5"/>
</dbReference>
<keyword evidence="2 6" id="KW-0349">Heme</keyword>
<accession>A0A0D6B0M1</accession>
<feature type="domain" description="Cytochrome c" evidence="7">
    <location>
        <begin position="222"/>
        <end position="304"/>
    </location>
</feature>
<sequence length="611" mass="63486">MRSPFTTGPFKFGSRLLIGFGAVLLALGLGGAAAMHFGLVPVSARPPHNALTTAVLHDTFRASVARRARDVGTAPDLTDPGLIALGARHYGQVCSSCHGGPGLGQSPVALSMRPRPQSLPAVVDGFSASELYVILRDGVRFTAMPSWPSDGNFNEIWAVVAFLRQLPEMTPEAYRAATVADVAGTGAPPALAWTRRGPQMPVKLHDEADPIEDYLYAAPSTGWRPIGLQDVPVAYCAACHGADGTGAPTGGQAPNLAILDADTIAARLRAYAEGTRESGIMATVASSLSGPQIEALAAYYADLPDRTLGAPDRGDPERGAVLARQGDFARALPACGACHGGEAGASGLGVPRLAGQGAAFLERRLDSFAAEDGPDRQGWNPMPAIAKALSPDERAAVATYLAGLPADDPLVPARPPVPTEAGADDEAAELLLRCTACHDPGPALGADRDLSPNLTLQSAAYLDHQLALFDAGRRPVGSMQQAAHEMTAEQIGQLSAALGAAPAARSGLDPERARRPDFELAEAGKLAEEGDPARGLPACLSCHGARPTAAVGLLPRLDGQRARYLEDRLDYFAGDAAPEVLAPMTEIAARLTGDERAALADWFAARPPLAK</sequence>
<dbReference type="KEGG" id="rsu:NHU_01270"/>
<dbReference type="PANTHER" id="PTHR33751:SF9">
    <property type="entry name" value="CYTOCHROME C4"/>
    <property type="match status" value="1"/>
</dbReference>
<name>A0A0D6B0M1_RHOSU</name>
<evidence type="ECO:0000256" key="6">
    <source>
        <dbReference type="PROSITE-ProRule" id="PRU00433"/>
    </source>
</evidence>
<dbReference type="SUPFAM" id="SSF46626">
    <property type="entry name" value="Cytochrome c"/>
    <property type="match status" value="5"/>
</dbReference>
<evidence type="ECO:0000256" key="1">
    <source>
        <dbReference type="ARBA" id="ARBA00022448"/>
    </source>
</evidence>
<feature type="domain" description="Cytochrome c" evidence="7">
    <location>
        <begin position="422"/>
        <end position="502"/>
    </location>
</feature>
<keyword evidence="4" id="KW-0249">Electron transport</keyword>
<feature type="domain" description="Cytochrome c" evidence="7">
    <location>
        <begin position="81"/>
        <end position="167"/>
    </location>
</feature>
<dbReference type="GO" id="GO:0009055">
    <property type="term" value="F:electron transfer activity"/>
    <property type="evidence" value="ECO:0007669"/>
    <property type="project" value="InterPro"/>
</dbReference>
<protein>
    <submittedName>
        <fullName evidence="8">Class I triheme cytochrome c</fullName>
    </submittedName>
</protein>
<keyword evidence="5 6" id="KW-0408">Iron</keyword>
<organism evidence="8 9">
    <name type="scientific">Rhodovulum sulfidophilum</name>
    <name type="common">Rhodobacter sulfidophilus</name>
    <dbReference type="NCBI Taxonomy" id="35806"/>
    <lineage>
        <taxon>Bacteria</taxon>
        <taxon>Pseudomonadati</taxon>
        <taxon>Pseudomonadota</taxon>
        <taxon>Alphaproteobacteria</taxon>
        <taxon>Rhodobacterales</taxon>
        <taxon>Paracoccaceae</taxon>
        <taxon>Rhodovulum</taxon>
    </lineage>
</organism>
<dbReference type="Proteomes" id="UP000064912">
    <property type="component" value="Chromosome"/>
</dbReference>
<reference evidence="8 9" key="1">
    <citation type="submission" date="2015-02" db="EMBL/GenBank/DDBJ databases">
        <title>Genome sequene of Rhodovulum sulfidophilum DSM 2351.</title>
        <authorList>
            <person name="Nagao N."/>
        </authorList>
    </citation>
    <scope>NUCLEOTIDE SEQUENCE [LARGE SCALE GENOMIC DNA]</scope>
    <source>
        <strain evidence="8 9">DSM 2351</strain>
    </source>
</reference>
<dbReference type="InterPro" id="IPR009056">
    <property type="entry name" value="Cyt_c-like_dom"/>
</dbReference>
<evidence type="ECO:0000313" key="9">
    <source>
        <dbReference type="Proteomes" id="UP000064912"/>
    </source>
</evidence>
<dbReference type="PATRIC" id="fig|35806.4.peg.1311"/>
<evidence type="ECO:0000259" key="7">
    <source>
        <dbReference type="PROSITE" id="PS51007"/>
    </source>
</evidence>
<evidence type="ECO:0000256" key="4">
    <source>
        <dbReference type="ARBA" id="ARBA00022982"/>
    </source>
</evidence>
<dbReference type="InterPro" id="IPR036909">
    <property type="entry name" value="Cyt_c-like_dom_sf"/>
</dbReference>
<evidence type="ECO:0000313" key="8">
    <source>
        <dbReference type="EMBL" id="BAQ68430.1"/>
    </source>
</evidence>
<evidence type="ECO:0000256" key="3">
    <source>
        <dbReference type="ARBA" id="ARBA00022723"/>
    </source>
</evidence>
<dbReference type="eggNOG" id="COG2863">
    <property type="taxonomic scope" value="Bacteria"/>
</dbReference>
<dbReference type="Pfam" id="PF13442">
    <property type="entry name" value="Cytochrome_CBB3"/>
    <property type="match status" value="3"/>
</dbReference>
<feature type="domain" description="Cytochrome c" evidence="7">
    <location>
        <begin position="525"/>
        <end position="607"/>
    </location>
</feature>
<dbReference type="GO" id="GO:0046872">
    <property type="term" value="F:metal ion binding"/>
    <property type="evidence" value="ECO:0007669"/>
    <property type="project" value="UniProtKB-KW"/>
</dbReference>
<gene>
    <name evidence="8" type="ORF">NHU_01270</name>
</gene>
<dbReference type="InterPro" id="IPR050597">
    <property type="entry name" value="Cytochrome_c_Oxidase_Subunit"/>
</dbReference>
<evidence type="ECO:0000256" key="2">
    <source>
        <dbReference type="ARBA" id="ARBA00022617"/>
    </source>
</evidence>
<keyword evidence="3 6" id="KW-0479">Metal-binding</keyword>
<dbReference type="GO" id="GO:0020037">
    <property type="term" value="F:heme binding"/>
    <property type="evidence" value="ECO:0007669"/>
    <property type="project" value="InterPro"/>
</dbReference>
<dbReference type="PANTHER" id="PTHR33751">
    <property type="entry name" value="CBB3-TYPE CYTOCHROME C OXIDASE SUBUNIT FIXP"/>
    <property type="match status" value="1"/>
</dbReference>
<dbReference type="EMBL" id="AP014800">
    <property type="protein sequence ID" value="BAQ68430.1"/>
    <property type="molecule type" value="Genomic_DNA"/>
</dbReference>
<keyword evidence="1" id="KW-0813">Transport</keyword>
<evidence type="ECO:0000256" key="5">
    <source>
        <dbReference type="ARBA" id="ARBA00023004"/>
    </source>
</evidence>
<proteinExistence type="predicted"/>
<dbReference type="Gene3D" id="1.10.760.10">
    <property type="entry name" value="Cytochrome c-like domain"/>
    <property type="match status" value="5"/>
</dbReference>
<dbReference type="eggNOG" id="COG2010">
    <property type="taxonomic scope" value="Bacteria"/>
</dbReference>